<evidence type="ECO:0008006" key="3">
    <source>
        <dbReference type="Google" id="ProtNLM"/>
    </source>
</evidence>
<dbReference type="AlphaFoldDB" id="A0A1B1JX75"/>
<evidence type="ECO:0000313" key="1">
    <source>
        <dbReference type="EMBL" id="ANS24963.1"/>
    </source>
</evidence>
<accession>A0A1B1JX75</accession>
<proteinExistence type="predicted"/>
<dbReference type="PATRIC" id="fig|37919.13.peg.211"/>
<protein>
    <recommendedName>
        <fullName evidence="3">Transmembrane protein</fullName>
    </recommendedName>
</protein>
<dbReference type="Proteomes" id="UP000186108">
    <property type="component" value="Chromosome"/>
</dbReference>
<sequence length="198" mass="21328">MRWIVLGRSKAAVVYSVSGRPSNPFARPVDRFAATLKSVIVALAGVAIVIAAVIGTWEYHQESARAAQQRATTTLVEAVTNADAPITLSPRGSVRTTPMVKATWAWGSESRTDSIEVPSGTPAGTEKTIAVDDDGNWAGPRITTSDVVSAAVAAVLITLAASALLLGAVWAMFSRAVERRRQQYWDESIRRLFATYRR</sequence>
<reference evidence="1 2" key="1">
    <citation type="submission" date="2014-07" db="EMBL/GenBank/DDBJ databases">
        <authorList>
            <person name="Zhang J.E."/>
            <person name="Yang H."/>
            <person name="Guo J."/>
            <person name="Deng Z."/>
            <person name="Luo H."/>
            <person name="Luo M."/>
            <person name="Zhao B."/>
        </authorList>
    </citation>
    <scope>NUCLEOTIDE SEQUENCE [LARGE SCALE GENOMIC DNA]</scope>
    <source>
        <strain evidence="1 2">1CP</strain>
    </source>
</reference>
<dbReference type="EMBL" id="CP009111">
    <property type="protein sequence ID" value="ANS24963.1"/>
    <property type="molecule type" value="Genomic_DNA"/>
</dbReference>
<name>A0A1B1JX75_RHOOP</name>
<evidence type="ECO:0000313" key="2">
    <source>
        <dbReference type="Proteomes" id="UP000186108"/>
    </source>
</evidence>
<organism evidence="1 2">
    <name type="scientific">Rhodococcus opacus</name>
    <name type="common">Nocardia opaca</name>
    <dbReference type="NCBI Taxonomy" id="37919"/>
    <lineage>
        <taxon>Bacteria</taxon>
        <taxon>Bacillati</taxon>
        <taxon>Actinomycetota</taxon>
        <taxon>Actinomycetes</taxon>
        <taxon>Mycobacteriales</taxon>
        <taxon>Nocardiaceae</taxon>
        <taxon>Rhodococcus</taxon>
    </lineage>
</organism>
<gene>
    <name evidence="1" type="ORF">R1CP_01025</name>
</gene>